<keyword evidence="6" id="KW-0238">DNA-binding</keyword>
<dbReference type="GO" id="GO:0005634">
    <property type="term" value="C:nucleus"/>
    <property type="evidence" value="ECO:0007669"/>
    <property type="project" value="UniProtKB-SubCell"/>
</dbReference>
<organism evidence="10 11">
    <name type="scientific">Xiphophorus couchianus</name>
    <name type="common">Monterrey platyfish</name>
    <dbReference type="NCBI Taxonomy" id="32473"/>
    <lineage>
        <taxon>Eukaryota</taxon>
        <taxon>Metazoa</taxon>
        <taxon>Chordata</taxon>
        <taxon>Craniata</taxon>
        <taxon>Vertebrata</taxon>
        <taxon>Euteleostomi</taxon>
        <taxon>Actinopterygii</taxon>
        <taxon>Neopterygii</taxon>
        <taxon>Teleostei</taxon>
        <taxon>Neoteleostei</taxon>
        <taxon>Acanthomorphata</taxon>
        <taxon>Ovalentaria</taxon>
        <taxon>Atherinomorphae</taxon>
        <taxon>Cyprinodontiformes</taxon>
        <taxon>Poeciliidae</taxon>
        <taxon>Poeciliinae</taxon>
        <taxon>Xiphophorus</taxon>
    </lineage>
</organism>
<keyword evidence="7" id="KW-0539">Nucleus</keyword>
<keyword evidence="5" id="KW-0862">Zinc</keyword>
<feature type="domain" description="C2H2-type" evidence="9">
    <location>
        <begin position="205"/>
        <end position="232"/>
    </location>
</feature>
<reference evidence="10" key="1">
    <citation type="submission" date="2025-08" db="UniProtKB">
        <authorList>
            <consortium name="Ensembl"/>
        </authorList>
    </citation>
    <scope>IDENTIFICATION</scope>
</reference>
<evidence type="ECO:0000256" key="2">
    <source>
        <dbReference type="ARBA" id="ARBA00022723"/>
    </source>
</evidence>
<keyword evidence="11" id="KW-1185">Reference proteome</keyword>
<dbReference type="FunFam" id="3.30.160.60:FF:000446">
    <property type="entry name" value="Zinc finger protein"/>
    <property type="match status" value="1"/>
</dbReference>
<dbReference type="GO" id="GO:0001228">
    <property type="term" value="F:DNA-binding transcription activator activity, RNA polymerase II-specific"/>
    <property type="evidence" value="ECO:0007669"/>
    <property type="project" value="TreeGrafter"/>
</dbReference>
<dbReference type="FunFam" id="3.30.160.60:FF:002343">
    <property type="entry name" value="Zinc finger protein 33A"/>
    <property type="match status" value="2"/>
</dbReference>
<dbReference type="PROSITE" id="PS00028">
    <property type="entry name" value="ZINC_FINGER_C2H2_1"/>
    <property type="match status" value="7"/>
</dbReference>
<feature type="domain" description="C2H2-type" evidence="9">
    <location>
        <begin position="109"/>
        <end position="148"/>
    </location>
</feature>
<feature type="domain" description="C2H2-type" evidence="9">
    <location>
        <begin position="23"/>
        <end position="50"/>
    </location>
</feature>
<dbReference type="Pfam" id="PF00096">
    <property type="entry name" value="zf-C2H2"/>
    <property type="match status" value="4"/>
</dbReference>
<dbReference type="PROSITE" id="PS50157">
    <property type="entry name" value="ZINC_FINGER_C2H2_2"/>
    <property type="match status" value="7"/>
</dbReference>
<keyword evidence="3" id="KW-0677">Repeat</keyword>
<evidence type="ECO:0000313" key="10">
    <source>
        <dbReference type="Ensembl" id="ENSXCOP00000017183.1"/>
    </source>
</evidence>
<evidence type="ECO:0000256" key="5">
    <source>
        <dbReference type="ARBA" id="ARBA00022833"/>
    </source>
</evidence>
<dbReference type="FunFam" id="3.30.160.60:FF:000045">
    <property type="entry name" value="ZFP69 zinc finger protein B"/>
    <property type="match status" value="1"/>
</dbReference>
<comment type="subcellular location">
    <subcellularLocation>
        <location evidence="1">Nucleus</location>
    </subcellularLocation>
</comment>
<dbReference type="Proteomes" id="UP000261380">
    <property type="component" value="Unplaced"/>
</dbReference>
<dbReference type="AlphaFoldDB" id="A0A3B5LZ72"/>
<feature type="domain" description="C2H2-type" evidence="9">
    <location>
        <begin position="149"/>
        <end position="176"/>
    </location>
</feature>
<proteinExistence type="predicted"/>
<evidence type="ECO:0000256" key="3">
    <source>
        <dbReference type="ARBA" id="ARBA00022737"/>
    </source>
</evidence>
<evidence type="ECO:0000256" key="7">
    <source>
        <dbReference type="ARBA" id="ARBA00023242"/>
    </source>
</evidence>
<evidence type="ECO:0000259" key="9">
    <source>
        <dbReference type="PROSITE" id="PS50157"/>
    </source>
</evidence>
<dbReference type="SMART" id="SM00355">
    <property type="entry name" value="ZnF_C2H2"/>
    <property type="match status" value="7"/>
</dbReference>
<accession>A0A3B5LZ72</accession>
<dbReference type="GeneTree" id="ENSGT01030000234576"/>
<evidence type="ECO:0000256" key="6">
    <source>
        <dbReference type="ARBA" id="ARBA00023125"/>
    </source>
</evidence>
<evidence type="ECO:0000256" key="8">
    <source>
        <dbReference type="PROSITE-ProRule" id="PRU00042"/>
    </source>
</evidence>
<dbReference type="Ensembl" id="ENSXCOT00000017403.1">
    <property type="protein sequence ID" value="ENSXCOP00000017183.1"/>
    <property type="gene ID" value="ENSXCOG00000012956.1"/>
</dbReference>
<keyword evidence="4 8" id="KW-0863">Zinc-finger</keyword>
<evidence type="ECO:0000313" key="11">
    <source>
        <dbReference type="Proteomes" id="UP000261380"/>
    </source>
</evidence>
<sequence length="283" mass="32875">MFDRPSKVERHKPIHERKPRMLYQCQHCEKNFTQEERMIRHQNTHSRTNKHPCPDCEKVFNRPSRLARHQRTHSRTPKIPHQCSFCMKTFNKLHKLLRHIRVHTGERPYTCPVCGKGFSEAGHCKAHEKTHEEQPEKPHRCKHTGERPHKCIVCSKRFYSRQDLILHGLTHSGEKPHLCPVCGKGFSQYNSMTKHQRVHTGEKPYMCLTCGIRFSWSHSLSRHRRSHAHKQAASEPSEDLESTFFCIGSVSNTSDICIGIPCCNVTKCGKFQKARIVSQSSVV</sequence>
<keyword evidence="2" id="KW-0479">Metal-binding</keyword>
<feature type="domain" description="C2H2-type" evidence="9">
    <location>
        <begin position="81"/>
        <end position="108"/>
    </location>
</feature>
<evidence type="ECO:0000256" key="4">
    <source>
        <dbReference type="ARBA" id="ARBA00022771"/>
    </source>
</evidence>
<name>A0A3B5LZ72_9TELE</name>
<dbReference type="Gene3D" id="3.30.160.60">
    <property type="entry name" value="Classic Zinc Finger"/>
    <property type="match status" value="7"/>
</dbReference>
<dbReference type="FunFam" id="3.30.160.60:FF:000145">
    <property type="entry name" value="Zinc finger protein 574"/>
    <property type="match status" value="1"/>
</dbReference>
<reference evidence="10" key="2">
    <citation type="submission" date="2025-09" db="UniProtKB">
        <authorList>
            <consortium name="Ensembl"/>
        </authorList>
    </citation>
    <scope>IDENTIFICATION</scope>
</reference>
<feature type="domain" description="C2H2-type" evidence="9">
    <location>
        <begin position="51"/>
        <end position="78"/>
    </location>
</feature>
<dbReference type="FunFam" id="3.30.160.60:FF:000624">
    <property type="entry name" value="zinc finger protein 697"/>
    <property type="match status" value="1"/>
</dbReference>
<dbReference type="PANTHER" id="PTHR24393:SF34">
    <property type="entry name" value="PR_SET DOMAIN 13"/>
    <property type="match status" value="1"/>
</dbReference>
<dbReference type="InterPro" id="IPR013087">
    <property type="entry name" value="Znf_C2H2_type"/>
</dbReference>
<feature type="domain" description="C2H2-type" evidence="9">
    <location>
        <begin position="177"/>
        <end position="204"/>
    </location>
</feature>
<dbReference type="GO" id="GO:0008270">
    <property type="term" value="F:zinc ion binding"/>
    <property type="evidence" value="ECO:0007669"/>
    <property type="project" value="UniProtKB-KW"/>
</dbReference>
<dbReference type="SUPFAM" id="SSF57667">
    <property type="entry name" value="beta-beta-alpha zinc fingers"/>
    <property type="match status" value="4"/>
</dbReference>
<dbReference type="PANTHER" id="PTHR24393">
    <property type="entry name" value="ZINC FINGER PROTEIN"/>
    <property type="match status" value="1"/>
</dbReference>
<protein>
    <recommendedName>
        <fullName evidence="9">C2H2-type domain-containing protein</fullName>
    </recommendedName>
</protein>
<dbReference type="GO" id="GO:0000978">
    <property type="term" value="F:RNA polymerase II cis-regulatory region sequence-specific DNA binding"/>
    <property type="evidence" value="ECO:0007669"/>
    <property type="project" value="TreeGrafter"/>
</dbReference>
<dbReference type="InterPro" id="IPR036236">
    <property type="entry name" value="Znf_C2H2_sf"/>
</dbReference>
<evidence type="ECO:0000256" key="1">
    <source>
        <dbReference type="ARBA" id="ARBA00004123"/>
    </source>
</evidence>